<dbReference type="PANTHER" id="PTHR14491">
    <property type="entry name" value="SOSONDOWAH, ISOFORM G"/>
    <property type="match status" value="1"/>
</dbReference>
<sequence>MKDMSYKEFTLESVKDFILRNGGRVTNHELVTHFKSHLNDQNLKGVNREKFKDFVNTLATIKVQEKGEKVLVLKKKFRPEYDAATSQNDPTRAMSEPPDQKQTSKNQDNLDGGNISKFRSEGNISTSSLDPSTKDSTGASTLSMSSVASSTSLECQIEDDPNASVVSVKDKVQHLNRMTSQTELQAVPMMQKRKDPRFSHNKDGGDVDDDSHSSGSGYVTLDTEEKEWLVTCSAADYHPMAKILSKNSSIAKLRVGIISFTALHWAAKHGKSDVVKLLAGYLKPSEFNQRTVRVTRHYI</sequence>
<dbReference type="SUPFAM" id="SSF48403">
    <property type="entry name" value="Ankyrin repeat"/>
    <property type="match status" value="1"/>
</dbReference>
<comment type="similarity">
    <text evidence="3">Belongs to the SOWAH family.</text>
</comment>
<name>A0ABQ9EBR8_TEGGR</name>
<evidence type="ECO:0000256" key="2">
    <source>
        <dbReference type="ARBA" id="ARBA00023043"/>
    </source>
</evidence>
<evidence type="ECO:0000259" key="5">
    <source>
        <dbReference type="Pfam" id="PF25877"/>
    </source>
</evidence>
<feature type="domain" description="SOWAHA-C winged helix-turn-helix" evidence="5">
    <location>
        <begin position="8"/>
        <end position="90"/>
    </location>
</feature>
<dbReference type="PANTHER" id="PTHR14491:SF7">
    <property type="entry name" value="SOSONDOWAH, ISOFORM G"/>
    <property type="match status" value="1"/>
</dbReference>
<comment type="caution">
    <text evidence="6">The sequence shown here is derived from an EMBL/GenBank/DDBJ whole genome shotgun (WGS) entry which is preliminary data.</text>
</comment>
<feature type="region of interest" description="Disordered" evidence="4">
    <location>
        <begin position="82"/>
        <end position="143"/>
    </location>
</feature>
<evidence type="ECO:0000313" key="6">
    <source>
        <dbReference type="EMBL" id="KAJ8302767.1"/>
    </source>
</evidence>
<feature type="compositionally biased region" description="Polar residues" evidence="4">
    <location>
        <begin position="122"/>
        <end position="138"/>
    </location>
</feature>
<evidence type="ECO:0000256" key="1">
    <source>
        <dbReference type="ARBA" id="ARBA00022737"/>
    </source>
</evidence>
<dbReference type="Pfam" id="PF00023">
    <property type="entry name" value="Ank"/>
    <property type="match status" value="1"/>
</dbReference>
<dbReference type="InterPro" id="IPR002110">
    <property type="entry name" value="Ankyrin_rpt"/>
</dbReference>
<gene>
    <name evidence="6" type="ORF">KUTeg_019163</name>
</gene>
<reference evidence="6 7" key="1">
    <citation type="submission" date="2022-12" db="EMBL/GenBank/DDBJ databases">
        <title>Chromosome-level genome of Tegillarca granosa.</title>
        <authorList>
            <person name="Kim J."/>
        </authorList>
    </citation>
    <scope>NUCLEOTIDE SEQUENCE [LARGE SCALE GENOMIC DNA]</scope>
    <source>
        <strain evidence="6">Teg-2019</strain>
        <tissue evidence="6">Adductor muscle</tissue>
    </source>
</reference>
<keyword evidence="1" id="KW-0677">Repeat</keyword>
<dbReference type="EMBL" id="JARBDR010000917">
    <property type="protein sequence ID" value="KAJ8302767.1"/>
    <property type="molecule type" value="Genomic_DNA"/>
</dbReference>
<dbReference type="InterPro" id="IPR058889">
    <property type="entry name" value="WHD_SOWAHA-C"/>
</dbReference>
<protein>
    <recommendedName>
        <fullName evidence="5">SOWAHA-C winged helix-turn-helix domain-containing protein</fullName>
    </recommendedName>
</protein>
<keyword evidence="2" id="KW-0040">ANK repeat</keyword>
<evidence type="ECO:0000313" key="7">
    <source>
        <dbReference type="Proteomes" id="UP001217089"/>
    </source>
</evidence>
<dbReference type="Proteomes" id="UP001217089">
    <property type="component" value="Unassembled WGS sequence"/>
</dbReference>
<keyword evidence="7" id="KW-1185">Reference proteome</keyword>
<organism evidence="6 7">
    <name type="scientific">Tegillarca granosa</name>
    <name type="common">Malaysian cockle</name>
    <name type="synonym">Anadara granosa</name>
    <dbReference type="NCBI Taxonomy" id="220873"/>
    <lineage>
        <taxon>Eukaryota</taxon>
        <taxon>Metazoa</taxon>
        <taxon>Spiralia</taxon>
        <taxon>Lophotrochozoa</taxon>
        <taxon>Mollusca</taxon>
        <taxon>Bivalvia</taxon>
        <taxon>Autobranchia</taxon>
        <taxon>Pteriomorphia</taxon>
        <taxon>Arcoida</taxon>
        <taxon>Arcoidea</taxon>
        <taxon>Arcidae</taxon>
        <taxon>Tegillarca</taxon>
    </lineage>
</organism>
<feature type="region of interest" description="Disordered" evidence="4">
    <location>
        <begin position="177"/>
        <end position="214"/>
    </location>
</feature>
<feature type="compositionally biased region" description="Basic and acidic residues" evidence="4">
    <location>
        <begin position="192"/>
        <end position="205"/>
    </location>
</feature>
<accession>A0ABQ9EBR8</accession>
<dbReference type="InterPro" id="IPR036770">
    <property type="entry name" value="Ankyrin_rpt-contain_sf"/>
</dbReference>
<proteinExistence type="inferred from homology"/>
<dbReference type="Pfam" id="PF25877">
    <property type="entry name" value="WHD_SOWAH"/>
    <property type="match status" value="1"/>
</dbReference>
<feature type="compositionally biased region" description="Polar residues" evidence="4">
    <location>
        <begin position="100"/>
        <end position="109"/>
    </location>
</feature>
<evidence type="ECO:0000256" key="4">
    <source>
        <dbReference type="SAM" id="MobiDB-lite"/>
    </source>
</evidence>
<evidence type="ECO:0000256" key="3">
    <source>
        <dbReference type="ARBA" id="ARBA00038122"/>
    </source>
</evidence>